<dbReference type="InParanoid" id="A0A1Q3DK24"/>
<reference evidence="2" key="1">
    <citation type="submission" date="2016-04" db="EMBL/GenBank/DDBJ databases">
        <title>Cephalotus genome sequencing.</title>
        <authorList>
            <person name="Fukushima K."/>
            <person name="Hasebe M."/>
            <person name="Fang X."/>
        </authorList>
    </citation>
    <scope>NUCLEOTIDE SEQUENCE [LARGE SCALE GENOMIC DNA]</scope>
    <source>
        <strain evidence="2">cv. St1</strain>
    </source>
</reference>
<dbReference type="EMBL" id="BDDD01011747">
    <property type="protein sequence ID" value="GAV92870.1"/>
    <property type="molecule type" value="Genomic_DNA"/>
</dbReference>
<sequence length="124" mass="14406">MTNPLTVILEKNQLKDQNYMDWLRNVKIVLNSDDIDYVLKAPMPALPAEDASIKDHAIYKKWVADEKKVRSYLMASMSNALQVQHESMRDSREILLHLHELYGETSRNARFHLTAELYGTKMAE</sequence>
<evidence type="ECO:0000313" key="1">
    <source>
        <dbReference type="EMBL" id="GAV92870.1"/>
    </source>
</evidence>
<gene>
    <name evidence="1" type="ORF">CFOL_v3_36248</name>
</gene>
<dbReference type="Proteomes" id="UP000187406">
    <property type="component" value="Unassembled WGS sequence"/>
</dbReference>
<proteinExistence type="predicted"/>
<evidence type="ECO:0000313" key="2">
    <source>
        <dbReference type="Proteomes" id="UP000187406"/>
    </source>
</evidence>
<name>A0A1Q3DK24_CEPFO</name>
<dbReference type="OrthoDB" id="1920930at2759"/>
<keyword evidence="2" id="KW-1185">Reference proteome</keyword>
<protein>
    <submittedName>
        <fullName evidence="1">UBN2_3 domain-containing protein</fullName>
    </submittedName>
</protein>
<comment type="caution">
    <text evidence="1">The sequence shown here is derived from an EMBL/GenBank/DDBJ whole genome shotgun (WGS) entry which is preliminary data.</text>
</comment>
<organism evidence="1 2">
    <name type="scientific">Cephalotus follicularis</name>
    <name type="common">Albany pitcher plant</name>
    <dbReference type="NCBI Taxonomy" id="3775"/>
    <lineage>
        <taxon>Eukaryota</taxon>
        <taxon>Viridiplantae</taxon>
        <taxon>Streptophyta</taxon>
        <taxon>Embryophyta</taxon>
        <taxon>Tracheophyta</taxon>
        <taxon>Spermatophyta</taxon>
        <taxon>Magnoliopsida</taxon>
        <taxon>eudicotyledons</taxon>
        <taxon>Gunneridae</taxon>
        <taxon>Pentapetalae</taxon>
        <taxon>rosids</taxon>
        <taxon>fabids</taxon>
        <taxon>Oxalidales</taxon>
        <taxon>Cephalotaceae</taxon>
        <taxon>Cephalotus</taxon>
    </lineage>
</organism>
<dbReference type="AlphaFoldDB" id="A0A1Q3DK24"/>
<accession>A0A1Q3DK24</accession>